<dbReference type="InterPro" id="IPR032710">
    <property type="entry name" value="NTF2-like_dom_sf"/>
</dbReference>
<dbReference type="EMBL" id="JAAXPC010000011">
    <property type="protein sequence ID" value="NKY03701.1"/>
    <property type="molecule type" value="Genomic_DNA"/>
</dbReference>
<gene>
    <name evidence="2" type="ORF">HGA05_19210</name>
</gene>
<feature type="domain" description="SnoaL-like" evidence="1">
    <location>
        <begin position="14"/>
        <end position="101"/>
    </location>
</feature>
<evidence type="ECO:0000313" key="2">
    <source>
        <dbReference type="EMBL" id="NKY03701.1"/>
    </source>
</evidence>
<proteinExistence type="predicted"/>
<dbReference type="OMA" id="WRSTHAN"/>
<dbReference type="AlphaFoldDB" id="A0A846WTI8"/>
<evidence type="ECO:0000313" key="3">
    <source>
        <dbReference type="Proteomes" id="UP000563898"/>
    </source>
</evidence>
<dbReference type="SUPFAM" id="SSF54427">
    <property type="entry name" value="NTF2-like"/>
    <property type="match status" value="1"/>
</dbReference>
<dbReference type="Proteomes" id="UP000563898">
    <property type="component" value="Unassembled WGS sequence"/>
</dbReference>
<dbReference type="GeneID" id="90160066"/>
<dbReference type="InterPro" id="IPR037401">
    <property type="entry name" value="SnoaL-like"/>
</dbReference>
<dbReference type="Pfam" id="PF12680">
    <property type="entry name" value="SnoaL_2"/>
    <property type="match status" value="1"/>
</dbReference>
<dbReference type="Gene3D" id="3.10.450.50">
    <property type="match status" value="1"/>
</dbReference>
<organism evidence="2 3">
    <name type="scientific">Gordonia polyisoprenivorans</name>
    <dbReference type="NCBI Taxonomy" id="84595"/>
    <lineage>
        <taxon>Bacteria</taxon>
        <taxon>Bacillati</taxon>
        <taxon>Actinomycetota</taxon>
        <taxon>Actinomycetes</taxon>
        <taxon>Mycobacteriales</taxon>
        <taxon>Gordoniaceae</taxon>
        <taxon>Gordonia</taxon>
    </lineage>
</organism>
<dbReference type="RefSeq" id="WP_006370998.1">
    <property type="nucleotide sequence ID" value="NZ_CP116236.1"/>
</dbReference>
<name>A0A846WTI8_9ACTN</name>
<reference evidence="2 3" key="1">
    <citation type="submission" date="2020-04" db="EMBL/GenBank/DDBJ databases">
        <title>MicrobeNet Type strains.</title>
        <authorList>
            <person name="Nicholson A.C."/>
        </authorList>
    </citation>
    <scope>NUCLEOTIDE SEQUENCE [LARGE SCALE GENOMIC DNA]</scope>
    <source>
        <strain evidence="2 3">ATCC BAA-14</strain>
    </source>
</reference>
<accession>A0A846WTI8</accession>
<protein>
    <submittedName>
        <fullName evidence="2">Nuclear transport factor 2 family protein</fullName>
    </submittedName>
</protein>
<comment type="caution">
    <text evidence="2">The sequence shown here is derived from an EMBL/GenBank/DDBJ whole genome shotgun (WGS) entry which is preliminary data.</text>
</comment>
<evidence type="ECO:0000259" key="1">
    <source>
        <dbReference type="Pfam" id="PF12680"/>
    </source>
</evidence>
<sequence>MTDAPPISSLPAPVRASIEATNAGDLAAFLATFTPDGAVDDWGRTFTGREPIAAWSDAEYIGKNMTLEVLSAEFPDVRTVVVKASVGGDGFNGPSTFTYRIDGDEGAAVTLMQIRE</sequence>